<evidence type="ECO:0000256" key="2">
    <source>
        <dbReference type="ARBA" id="ARBA00004776"/>
    </source>
</evidence>
<evidence type="ECO:0000256" key="7">
    <source>
        <dbReference type="ARBA" id="ARBA00022833"/>
    </source>
</evidence>
<evidence type="ECO:0000256" key="12">
    <source>
        <dbReference type="SAM" id="SignalP"/>
    </source>
</evidence>
<accession>A0A1Y6CL72</accession>
<dbReference type="Pfam" id="PF05951">
    <property type="entry name" value="Peptidase_M15_2"/>
    <property type="match status" value="1"/>
</dbReference>
<dbReference type="AlphaFoldDB" id="A0A1Y6CL72"/>
<comment type="pathway">
    <text evidence="2">Cell wall biogenesis; cell wall polysaccharide biosynthesis.</text>
</comment>
<reference evidence="13 14" key="1">
    <citation type="submission" date="2017-04" db="EMBL/GenBank/DDBJ databases">
        <authorList>
            <person name="Afonso C.L."/>
            <person name="Miller P.J."/>
            <person name="Scott M.A."/>
            <person name="Spackman E."/>
            <person name="Goraichik I."/>
            <person name="Dimitrov K.M."/>
            <person name="Suarez D.L."/>
            <person name="Swayne D.E."/>
        </authorList>
    </citation>
    <scope>NUCLEOTIDE SEQUENCE [LARGE SCALE GENOMIC DNA]</scope>
    <source>
        <strain evidence="13 14">USBA 355</strain>
    </source>
</reference>
<dbReference type="GO" id="GO:0008237">
    <property type="term" value="F:metallopeptidase activity"/>
    <property type="evidence" value="ECO:0007669"/>
    <property type="project" value="UniProtKB-KW"/>
</dbReference>
<protein>
    <recommendedName>
        <fullName evidence="11">Murein endopeptidase K</fullName>
    </recommendedName>
</protein>
<dbReference type="GO" id="GO:0006508">
    <property type="term" value="P:proteolysis"/>
    <property type="evidence" value="ECO:0007669"/>
    <property type="project" value="UniProtKB-KW"/>
</dbReference>
<dbReference type="STRING" id="560819.SAMN05428998_13358"/>
<dbReference type="InterPro" id="IPR006311">
    <property type="entry name" value="TAT_signal"/>
</dbReference>
<sequence length="177" mass="19691">MILKSRRTFLATAAAGTALLAMPNIVRASNGGRSVSFHNLHTEERLSATYWRNGRYDNGALREIDTVLRDFRTGDVHDMDPKLMDLLHNLQQSLRIDEPFGVISGYRSPKTNALLRKASTGVAKKSFHMKGQAIDIRLAGVELQDLHRAAVNLKAGGVGMYVKSDFVHVDTGPVRYW</sequence>
<feature type="signal peptide" evidence="12">
    <location>
        <begin position="1"/>
        <end position="28"/>
    </location>
</feature>
<comment type="similarity">
    <text evidence="10">Belongs to the peptidase M15 family.</text>
</comment>
<comment type="cofactor">
    <cofactor evidence="1">
        <name>Zn(2+)</name>
        <dbReference type="ChEBI" id="CHEBI:29105"/>
    </cofactor>
</comment>
<evidence type="ECO:0000256" key="1">
    <source>
        <dbReference type="ARBA" id="ARBA00001947"/>
    </source>
</evidence>
<feature type="chain" id="PRO_5010989492" description="Murein endopeptidase K" evidence="12">
    <location>
        <begin position="29"/>
        <end position="177"/>
    </location>
</feature>
<evidence type="ECO:0000256" key="8">
    <source>
        <dbReference type="ARBA" id="ARBA00023049"/>
    </source>
</evidence>
<keyword evidence="7" id="KW-0862">Zinc</keyword>
<dbReference type="SUPFAM" id="SSF55166">
    <property type="entry name" value="Hedgehog/DD-peptidase"/>
    <property type="match status" value="1"/>
</dbReference>
<dbReference type="InterPro" id="IPR010275">
    <property type="entry name" value="MepK"/>
</dbReference>
<dbReference type="PANTHER" id="PTHR37425:SF1">
    <property type="entry name" value="OUTER MEMBRANE PROTEIN"/>
    <property type="match status" value="1"/>
</dbReference>
<evidence type="ECO:0000256" key="5">
    <source>
        <dbReference type="ARBA" id="ARBA00022729"/>
    </source>
</evidence>
<keyword evidence="5 12" id="KW-0732">Signal</keyword>
<evidence type="ECO:0000256" key="9">
    <source>
        <dbReference type="ARBA" id="ARBA00023316"/>
    </source>
</evidence>
<name>A0A1Y6CL72_9PROT</name>
<dbReference type="Gene3D" id="3.30.1380.10">
    <property type="match status" value="1"/>
</dbReference>
<dbReference type="GO" id="GO:0046872">
    <property type="term" value="F:metal ion binding"/>
    <property type="evidence" value="ECO:0007669"/>
    <property type="project" value="UniProtKB-KW"/>
</dbReference>
<proteinExistence type="inferred from homology"/>
<evidence type="ECO:0000313" key="14">
    <source>
        <dbReference type="Proteomes" id="UP000192917"/>
    </source>
</evidence>
<keyword evidence="4" id="KW-0479">Metal-binding</keyword>
<keyword evidence="9" id="KW-0961">Cell wall biogenesis/degradation</keyword>
<dbReference type="CDD" id="cd14844">
    <property type="entry name" value="Zn-DD-carboxypeptidase_like"/>
    <property type="match status" value="1"/>
</dbReference>
<dbReference type="PANTHER" id="PTHR37425">
    <property type="match status" value="1"/>
</dbReference>
<dbReference type="GO" id="GO:0071555">
    <property type="term" value="P:cell wall organization"/>
    <property type="evidence" value="ECO:0007669"/>
    <property type="project" value="UniProtKB-KW"/>
</dbReference>
<dbReference type="PROSITE" id="PS51318">
    <property type="entry name" value="TAT"/>
    <property type="match status" value="1"/>
</dbReference>
<dbReference type="Proteomes" id="UP000192917">
    <property type="component" value="Unassembled WGS sequence"/>
</dbReference>
<keyword evidence="14" id="KW-1185">Reference proteome</keyword>
<evidence type="ECO:0000256" key="11">
    <source>
        <dbReference type="ARBA" id="ARBA00093666"/>
    </source>
</evidence>
<dbReference type="RefSeq" id="WP_085125829.1">
    <property type="nucleotide sequence ID" value="NZ_FWZX01000033.1"/>
</dbReference>
<evidence type="ECO:0000256" key="4">
    <source>
        <dbReference type="ARBA" id="ARBA00022723"/>
    </source>
</evidence>
<evidence type="ECO:0000256" key="6">
    <source>
        <dbReference type="ARBA" id="ARBA00022801"/>
    </source>
</evidence>
<dbReference type="EMBL" id="FWZX01000033">
    <property type="protein sequence ID" value="SMF74909.1"/>
    <property type="molecule type" value="Genomic_DNA"/>
</dbReference>
<evidence type="ECO:0000256" key="3">
    <source>
        <dbReference type="ARBA" id="ARBA00022670"/>
    </source>
</evidence>
<keyword evidence="6" id="KW-0378">Hydrolase</keyword>
<evidence type="ECO:0000313" key="13">
    <source>
        <dbReference type="EMBL" id="SMF74909.1"/>
    </source>
</evidence>
<keyword evidence="8" id="KW-0482">Metalloprotease</keyword>
<gene>
    <name evidence="13" type="ORF">SAMN05428998_13358</name>
</gene>
<organism evidence="13 14">
    <name type="scientific">Tistlia consotensis USBA 355</name>
    <dbReference type="NCBI Taxonomy" id="560819"/>
    <lineage>
        <taxon>Bacteria</taxon>
        <taxon>Pseudomonadati</taxon>
        <taxon>Pseudomonadota</taxon>
        <taxon>Alphaproteobacteria</taxon>
        <taxon>Rhodospirillales</taxon>
        <taxon>Rhodovibrionaceae</taxon>
        <taxon>Tistlia</taxon>
    </lineage>
</organism>
<keyword evidence="3" id="KW-0645">Protease</keyword>
<evidence type="ECO:0000256" key="10">
    <source>
        <dbReference type="ARBA" id="ARBA00093448"/>
    </source>
</evidence>
<dbReference type="InterPro" id="IPR009045">
    <property type="entry name" value="Zn_M74/Hedgehog-like"/>
</dbReference>